<dbReference type="EMBL" id="JABEZV010000005">
    <property type="protein sequence ID" value="MBA0710865.1"/>
    <property type="molecule type" value="Genomic_DNA"/>
</dbReference>
<comment type="caution">
    <text evidence="2">The sequence shown here is derived from an EMBL/GenBank/DDBJ whole genome shotgun (WGS) entry which is preliminary data.</text>
</comment>
<feature type="region of interest" description="Disordered" evidence="1">
    <location>
        <begin position="22"/>
        <end position="43"/>
    </location>
</feature>
<reference evidence="2 3" key="1">
    <citation type="journal article" date="2019" name="Genome Biol. Evol.">
        <title>Insights into the evolution of the New World diploid cottons (Gossypium, subgenus Houzingenia) based on genome sequencing.</title>
        <authorList>
            <person name="Grover C.E."/>
            <person name="Arick M.A. 2nd"/>
            <person name="Thrash A."/>
            <person name="Conover J.L."/>
            <person name="Sanders W.S."/>
            <person name="Peterson D.G."/>
            <person name="Frelichowski J.E."/>
            <person name="Scheffler J.A."/>
            <person name="Scheffler B.E."/>
            <person name="Wendel J.F."/>
        </authorList>
    </citation>
    <scope>NUCLEOTIDE SEQUENCE [LARGE SCALE GENOMIC DNA]</scope>
    <source>
        <strain evidence="2">4</strain>
        <tissue evidence="2">Leaf</tissue>
    </source>
</reference>
<evidence type="ECO:0000313" key="3">
    <source>
        <dbReference type="Proteomes" id="UP000593574"/>
    </source>
</evidence>
<accession>A0A7J8ZGK6</accession>
<dbReference type="AlphaFoldDB" id="A0A7J8ZGK6"/>
<proteinExistence type="predicted"/>
<keyword evidence="3" id="KW-1185">Reference proteome</keyword>
<gene>
    <name evidence="2" type="ORF">Golax_010120</name>
</gene>
<dbReference type="Proteomes" id="UP000593574">
    <property type="component" value="Unassembled WGS sequence"/>
</dbReference>
<evidence type="ECO:0000313" key="2">
    <source>
        <dbReference type="EMBL" id="MBA0710865.1"/>
    </source>
</evidence>
<name>A0A7J8ZGK6_9ROSI</name>
<evidence type="ECO:0000256" key="1">
    <source>
        <dbReference type="SAM" id="MobiDB-lite"/>
    </source>
</evidence>
<sequence>MDVANGYYLVRFQSKVDYDTTLTQDQSSHGGGENSTSLTIKESMPVKTGEFSVTMAKPLERLGSQQAVGLSQECLGSQQAVGISQDCLES</sequence>
<organism evidence="2 3">
    <name type="scientific">Gossypium laxum</name>
    <dbReference type="NCBI Taxonomy" id="34288"/>
    <lineage>
        <taxon>Eukaryota</taxon>
        <taxon>Viridiplantae</taxon>
        <taxon>Streptophyta</taxon>
        <taxon>Embryophyta</taxon>
        <taxon>Tracheophyta</taxon>
        <taxon>Spermatophyta</taxon>
        <taxon>Magnoliopsida</taxon>
        <taxon>eudicotyledons</taxon>
        <taxon>Gunneridae</taxon>
        <taxon>Pentapetalae</taxon>
        <taxon>rosids</taxon>
        <taxon>malvids</taxon>
        <taxon>Malvales</taxon>
        <taxon>Malvaceae</taxon>
        <taxon>Malvoideae</taxon>
        <taxon>Gossypium</taxon>
    </lineage>
</organism>
<protein>
    <submittedName>
        <fullName evidence="2">Uncharacterized protein</fullName>
    </submittedName>
</protein>
<feature type="compositionally biased region" description="Polar residues" evidence="1">
    <location>
        <begin position="22"/>
        <end position="40"/>
    </location>
</feature>